<accession>A0A2P5D405</accession>
<reference evidence="4" key="1">
    <citation type="submission" date="2016-06" db="EMBL/GenBank/DDBJ databases">
        <title>Parallel loss of symbiosis genes in relatives of nitrogen-fixing non-legume Parasponia.</title>
        <authorList>
            <person name="Van Velzen R."/>
            <person name="Holmer R."/>
            <person name="Bu F."/>
            <person name="Rutten L."/>
            <person name="Van Zeijl A."/>
            <person name="Liu W."/>
            <person name="Santuari L."/>
            <person name="Cao Q."/>
            <person name="Sharma T."/>
            <person name="Shen D."/>
            <person name="Roswanjaya Y."/>
            <person name="Wardhani T."/>
            <person name="Kalhor M.S."/>
            <person name="Jansen J."/>
            <person name="Van den Hoogen J."/>
            <person name="Gungor B."/>
            <person name="Hartog M."/>
            <person name="Hontelez J."/>
            <person name="Verver J."/>
            <person name="Yang W.-C."/>
            <person name="Schijlen E."/>
            <person name="Repin R."/>
            <person name="Schilthuizen M."/>
            <person name="Schranz E."/>
            <person name="Heidstra R."/>
            <person name="Miyata K."/>
            <person name="Fedorova E."/>
            <person name="Kohlen W."/>
            <person name="Bisseling T."/>
            <person name="Smit S."/>
            <person name="Geurts R."/>
        </authorList>
    </citation>
    <scope>NUCLEOTIDE SEQUENCE [LARGE SCALE GENOMIC DNA]</scope>
    <source>
        <strain evidence="4">cv. WU1-14</strain>
    </source>
</reference>
<name>A0A2P5D405_PARAD</name>
<dbReference type="AlphaFoldDB" id="A0A2P5D405"/>
<dbReference type="InterPro" id="IPR002156">
    <property type="entry name" value="RNaseH_domain"/>
</dbReference>
<feature type="signal peptide" evidence="1">
    <location>
        <begin position="1"/>
        <end position="27"/>
    </location>
</feature>
<dbReference type="GO" id="GO:0003676">
    <property type="term" value="F:nucleic acid binding"/>
    <property type="evidence" value="ECO:0007669"/>
    <property type="project" value="InterPro"/>
</dbReference>
<protein>
    <recommendedName>
        <fullName evidence="2">RNase H type-1 domain-containing protein</fullName>
    </recommendedName>
</protein>
<gene>
    <name evidence="3" type="ORF">PanWU01x14_098380</name>
</gene>
<keyword evidence="1" id="KW-0732">Signal</keyword>
<proteinExistence type="predicted"/>
<dbReference type="GO" id="GO:0004523">
    <property type="term" value="F:RNA-DNA hybrid ribonuclease activity"/>
    <property type="evidence" value="ECO:0007669"/>
    <property type="project" value="InterPro"/>
</dbReference>
<feature type="chain" id="PRO_5015200065" description="RNase H type-1 domain-containing protein" evidence="1">
    <location>
        <begin position="28"/>
        <end position="118"/>
    </location>
</feature>
<organism evidence="3 4">
    <name type="scientific">Parasponia andersonii</name>
    <name type="common">Sponia andersonii</name>
    <dbReference type="NCBI Taxonomy" id="3476"/>
    <lineage>
        <taxon>Eukaryota</taxon>
        <taxon>Viridiplantae</taxon>
        <taxon>Streptophyta</taxon>
        <taxon>Embryophyta</taxon>
        <taxon>Tracheophyta</taxon>
        <taxon>Spermatophyta</taxon>
        <taxon>Magnoliopsida</taxon>
        <taxon>eudicotyledons</taxon>
        <taxon>Gunneridae</taxon>
        <taxon>Pentapetalae</taxon>
        <taxon>rosids</taxon>
        <taxon>fabids</taxon>
        <taxon>Rosales</taxon>
        <taxon>Cannabaceae</taxon>
        <taxon>Parasponia</taxon>
    </lineage>
</organism>
<evidence type="ECO:0000259" key="2">
    <source>
        <dbReference type="Pfam" id="PF13456"/>
    </source>
</evidence>
<dbReference type="Proteomes" id="UP000237105">
    <property type="component" value="Unassembled WGS sequence"/>
</dbReference>
<dbReference type="Pfam" id="PF13456">
    <property type="entry name" value="RVT_3"/>
    <property type="match status" value="1"/>
</dbReference>
<evidence type="ECO:0000313" key="3">
    <source>
        <dbReference type="EMBL" id="PON68034.1"/>
    </source>
</evidence>
<feature type="domain" description="RNase H type-1" evidence="2">
    <location>
        <begin position="38"/>
        <end position="111"/>
    </location>
</feature>
<keyword evidence="4" id="KW-1185">Reference proteome</keyword>
<comment type="caution">
    <text evidence="3">The sequence shown here is derived from an EMBL/GenBank/DDBJ whole genome shotgun (WGS) entry which is preliminary data.</text>
</comment>
<evidence type="ECO:0000256" key="1">
    <source>
        <dbReference type="SAM" id="SignalP"/>
    </source>
</evidence>
<evidence type="ECO:0000313" key="4">
    <source>
        <dbReference type="Proteomes" id="UP000237105"/>
    </source>
</evidence>
<dbReference type="EMBL" id="JXTB01000066">
    <property type="protein sequence ID" value="PON68034.1"/>
    <property type="molecule type" value="Genomic_DNA"/>
</dbReference>
<sequence length="118" mass="12939">MLLSINSSYLSFRQAFIALILASATTTTLPPEDWVKTNFDATMQDSAIVTAVIYQNSTSTIIGIETMKHHLASALMSECLAARLSIELALSLIISHLILKCDAKVVIQNLDPTDEDRE</sequence>